<evidence type="ECO:0000313" key="7">
    <source>
        <dbReference type="Proteomes" id="UP001153076"/>
    </source>
</evidence>
<dbReference type="PANTHER" id="PTHR43874:SF62">
    <property type="entry name" value="TWO-COMPONENT RESPONSE REGULATOR ARR6"/>
    <property type="match status" value="1"/>
</dbReference>
<reference evidence="6" key="1">
    <citation type="submission" date="2022-04" db="EMBL/GenBank/DDBJ databases">
        <title>Carnegiea gigantea Genome sequencing and assembly v2.</title>
        <authorList>
            <person name="Copetti D."/>
            <person name="Sanderson M.J."/>
            <person name="Burquez A."/>
            <person name="Wojciechowski M.F."/>
        </authorList>
    </citation>
    <scope>NUCLEOTIDE SEQUENCE</scope>
    <source>
        <strain evidence="6">SGP5-SGP5p</strain>
        <tissue evidence="6">Aerial part</tissue>
    </source>
</reference>
<evidence type="ECO:0000256" key="2">
    <source>
        <dbReference type="ARBA" id="ARBA00023015"/>
    </source>
</evidence>
<dbReference type="SUPFAM" id="SSF52172">
    <property type="entry name" value="CheY-like"/>
    <property type="match status" value="1"/>
</dbReference>
<gene>
    <name evidence="6" type="ORF">Cgig2_004202</name>
</gene>
<protein>
    <recommendedName>
        <fullName evidence="5">Response regulatory domain-containing protein</fullName>
    </recommendedName>
</protein>
<dbReference type="SMART" id="SM00448">
    <property type="entry name" value="REC"/>
    <property type="match status" value="1"/>
</dbReference>
<dbReference type="GO" id="GO:0009736">
    <property type="term" value="P:cytokinin-activated signaling pathway"/>
    <property type="evidence" value="ECO:0007669"/>
    <property type="project" value="InterPro"/>
</dbReference>
<organism evidence="6 7">
    <name type="scientific">Carnegiea gigantea</name>
    <dbReference type="NCBI Taxonomy" id="171969"/>
    <lineage>
        <taxon>Eukaryota</taxon>
        <taxon>Viridiplantae</taxon>
        <taxon>Streptophyta</taxon>
        <taxon>Embryophyta</taxon>
        <taxon>Tracheophyta</taxon>
        <taxon>Spermatophyta</taxon>
        <taxon>Magnoliopsida</taxon>
        <taxon>eudicotyledons</taxon>
        <taxon>Gunneridae</taxon>
        <taxon>Pentapetalae</taxon>
        <taxon>Caryophyllales</taxon>
        <taxon>Cactineae</taxon>
        <taxon>Cactaceae</taxon>
        <taxon>Cactoideae</taxon>
        <taxon>Echinocereeae</taxon>
        <taxon>Carnegiea</taxon>
    </lineage>
</organism>
<dbReference type="GO" id="GO:0000160">
    <property type="term" value="P:phosphorelay signal transduction system"/>
    <property type="evidence" value="ECO:0007669"/>
    <property type="project" value="UniProtKB-KW"/>
</dbReference>
<evidence type="ECO:0000256" key="3">
    <source>
        <dbReference type="ARBA" id="ARBA00023163"/>
    </source>
</evidence>
<keyword evidence="2" id="KW-0805">Transcription regulation</keyword>
<sequence length="211" mass="23602">MARLSGGVHRQCKSEKIEISDRLCLDMQEFHVLAVDDSFVDRKVIERLLKISSCKVTVVDSGKRALQFLGLDEERSSAESNRKFSSVLLLSIVVSVFSVLKQESSMFREVPVVIMSSENILTRIARCMEKGAKEYIVKPVKLSDVNRLRAFIMASHSDGVKGKESLELSIPEIHNPIFVGYPCSTPECACILNHPSPHTRSSKDHSQLTLQ</sequence>
<name>A0A9Q1KV18_9CARY</name>
<dbReference type="Gene3D" id="3.40.50.2300">
    <property type="match status" value="1"/>
</dbReference>
<dbReference type="EMBL" id="JAKOGI010000025">
    <property type="protein sequence ID" value="KAJ8449147.1"/>
    <property type="molecule type" value="Genomic_DNA"/>
</dbReference>
<comment type="caution">
    <text evidence="6">The sequence shown here is derived from an EMBL/GenBank/DDBJ whole genome shotgun (WGS) entry which is preliminary data.</text>
</comment>
<keyword evidence="3" id="KW-0804">Transcription</keyword>
<accession>A0A9Q1KV18</accession>
<dbReference type="AlphaFoldDB" id="A0A9Q1KV18"/>
<comment type="caution">
    <text evidence="4">Lacks conserved residue(s) required for the propagation of feature annotation.</text>
</comment>
<dbReference type="InterPro" id="IPR045279">
    <property type="entry name" value="ARR-like"/>
</dbReference>
<evidence type="ECO:0000256" key="1">
    <source>
        <dbReference type="ARBA" id="ARBA00023012"/>
    </source>
</evidence>
<keyword evidence="1" id="KW-0902">Two-component regulatory system</keyword>
<dbReference type="PANTHER" id="PTHR43874">
    <property type="entry name" value="TWO-COMPONENT RESPONSE REGULATOR"/>
    <property type="match status" value="1"/>
</dbReference>
<proteinExistence type="predicted"/>
<evidence type="ECO:0000259" key="5">
    <source>
        <dbReference type="PROSITE" id="PS50110"/>
    </source>
</evidence>
<dbReference type="PROSITE" id="PS50110">
    <property type="entry name" value="RESPONSE_REGULATORY"/>
    <property type="match status" value="1"/>
</dbReference>
<feature type="domain" description="Response regulatory" evidence="5">
    <location>
        <begin position="31"/>
        <end position="153"/>
    </location>
</feature>
<evidence type="ECO:0000256" key="4">
    <source>
        <dbReference type="PROSITE-ProRule" id="PRU00169"/>
    </source>
</evidence>
<dbReference type="Proteomes" id="UP001153076">
    <property type="component" value="Unassembled WGS sequence"/>
</dbReference>
<keyword evidence="7" id="KW-1185">Reference proteome</keyword>
<evidence type="ECO:0000313" key="6">
    <source>
        <dbReference type="EMBL" id="KAJ8449147.1"/>
    </source>
</evidence>
<dbReference type="InterPro" id="IPR011006">
    <property type="entry name" value="CheY-like_superfamily"/>
</dbReference>
<dbReference type="OrthoDB" id="60033at2759"/>
<dbReference type="InterPro" id="IPR001789">
    <property type="entry name" value="Sig_transdc_resp-reg_receiver"/>
</dbReference>